<feature type="binding site" evidence="16">
    <location>
        <position position="7"/>
    </location>
    <ligand>
        <name>substrate</name>
    </ligand>
</feature>
<feature type="binding site" evidence="17">
    <location>
        <position position="7"/>
    </location>
    <ligand>
        <name>ATP</name>
        <dbReference type="ChEBI" id="CHEBI:30616"/>
    </ligand>
</feature>
<evidence type="ECO:0000256" key="14">
    <source>
        <dbReference type="ARBA" id="ARBA00023264"/>
    </source>
</evidence>
<feature type="binding site" evidence="16">
    <location>
        <position position="67"/>
    </location>
    <ligand>
        <name>substrate</name>
    </ligand>
</feature>
<dbReference type="GO" id="GO:0005886">
    <property type="term" value="C:plasma membrane"/>
    <property type="evidence" value="ECO:0007669"/>
    <property type="project" value="UniProtKB-SubCell"/>
</dbReference>
<keyword evidence="13" id="KW-0594">Phospholipid biosynthesis</keyword>
<evidence type="ECO:0000256" key="2">
    <source>
        <dbReference type="ARBA" id="ARBA00005967"/>
    </source>
</evidence>
<proteinExistence type="inferred from homology"/>
<dbReference type="AlphaFoldDB" id="A0A2H0X7P8"/>
<gene>
    <name evidence="20" type="ORF">COT52_01530</name>
</gene>
<dbReference type="InterPro" id="IPR000829">
    <property type="entry name" value="DAGK"/>
</dbReference>
<feature type="transmembrane region" description="Helical" evidence="19">
    <location>
        <begin position="94"/>
        <end position="127"/>
    </location>
</feature>
<keyword evidence="10 19" id="KW-1133">Transmembrane helix</keyword>
<keyword evidence="4" id="KW-0444">Lipid biosynthesis</keyword>
<comment type="subcellular location">
    <subcellularLocation>
        <location evidence="1">Cell membrane</location>
        <topology evidence="1">Multi-pass membrane protein</topology>
    </subcellularLocation>
</comment>
<evidence type="ECO:0000256" key="9">
    <source>
        <dbReference type="ARBA" id="ARBA00022840"/>
    </source>
</evidence>
<evidence type="ECO:0000256" key="6">
    <source>
        <dbReference type="ARBA" id="ARBA00022692"/>
    </source>
</evidence>
<evidence type="ECO:0000256" key="8">
    <source>
        <dbReference type="ARBA" id="ARBA00022777"/>
    </source>
</evidence>
<feature type="active site" description="Proton acceptor" evidence="15">
    <location>
        <position position="67"/>
    </location>
</feature>
<keyword evidence="11" id="KW-0443">Lipid metabolism</keyword>
<feature type="binding site" evidence="17">
    <location>
        <position position="74"/>
    </location>
    <ligand>
        <name>ATP</name>
        <dbReference type="ChEBI" id="CHEBI:30616"/>
    </ligand>
</feature>
<evidence type="ECO:0000256" key="13">
    <source>
        <dbReference type="ARBA" id="ARBA00023209"/>
    </source>
</evidence>
<evidence type="ECO:0000256" key="19">
    <source>
        <dbReference type="SAM" id="Phobius"/>
    </source>
</evidence>
<dbReference type="GO" id="GO:0016301">
    <property type="term" value="F:kinase activity"/>
    <property type="evidence" value="ECO:0007669"/>
    <property type="project" value="UniProtKB-KW"/>
</dbReference>
<evidence type="ECO:0000256" key="18">
    <source>
        <dbReference type="PIRSR" id="PIRSR600829-4"/>
    </source>
</evidence>
<dbReference type="EMBL" id="PEYW01000023">
    <property type="protein sequence ID" value="PIS20865.1"/>
    <property type="molecule type" value="Genomic_DNA"/>
</dbReference>
<organism evidence="20 21">
    <name type="scientific">candidate division WWE3 bacterium CG08_land_8_20_14_0_20_43_13</name>
    <dbReference type="NCBI Taxonomy" id="1975087"/>
    <lineage>
        <taxon>Bacteria</taxon>
        <taxon>Katanobacteria</taxon>
    </lineage>
</organism>
<keyword evidence="12 19" id="KW-0472">Membrane</keyword>
<evidence type="ECO:0000256" key="4">
    <source>
        <dbReference type="ARBA" id="ARBA00022516"/>
    </source>
</evidence>
<comment type="caution">
    <text evidence="20">The sequence shown here is derived from an EMBL/GenBank/DDBJ whole genome shotgun (WGS) entry which is preliminary data.</text>
</comment>
<dbReference type="PANTHER" id="PTHR34299">
    <property type="entry name" value="DIACYLGLYCEROL KINASE"/>
    <property type="match status" value="1"/>
</dbReference>
<evidence type="ECO:0000256" key="17">
    <source>
        <dbReference type="PIRSR" id="PIRSR600829-3"/>
    </source>
</evidence>
<feature type="transmembrane region" description="Helical" evidence="19">
    <location>
        <begin position="54"/>
        <end position="73"/>
    </location>
</feature>
<evidence type="ECO:0000313" key="21">
    <source>
        <dbReference type="Proteomes" id="UP000231414"/>
    </source>
</evidence>
<keyword evidence="18" id="KW-0460">Magnesium</keyword>
<accession>A0A2H0X7P8</accession>
<dbReference type="GO" id="GO:0008654">
    <property type="term" value="P:phospholipid biosynthetic process"/>
    <property type="evidence" value="ECO:0007669"/>
    <property type="project" value="UniProtKB-KW"/>
</dbReference>
<dbReference type="GO" id="GO:0005524">
    <property type="term" value="F:ATP binding"/>
    <property type="evidence" value="ECO:0007669"/>
    <property type="project" value="UniProtKB-KW"/>
</dbReference>
<evidence type="ECO:0000256" key="12">
    <source>
        <dbReference type="ARBA" id="ARBA00023136"/>
    </source>
</evidence>
<comment type="similarity">
    <text evidence="2">Belongs to the bacterial diacylglycerol kinase family.</text>
</comment>
<dbReference type="CDD" id="cd14265">
    <property type="entry name" value="UDPK_IM_like"/>
    <property type="match status" value="1"/>
</dbReference>
<dbReference type="Gene3D" id="1.10.287.3610">
    <property type="match status" value="1"/>
</dbReference>
<evidence type="ECO:0000256" key="1">
    <source>
        <dbReference type="ARBA" id="ARBA00004651"/>
    </source>
</evidence>
<keyword evidence="18" id="KW-0479">Metal-binding</keyword>
<evidence type="ECO:0000256" key="16">
    <source>
        <dbReference type="PIRSR" id="PIRSR600829-2"/>
    </source>
</evidence>
<dbReference type="InterPro" id="IPR036945">
    <property type="entry name" value="DAGK_sf"/>
</dbReference>
<evidence type="ECO:0000313" key="20">
    <source>
        <dbReference type="EMBL" id="PIS20865.1"/>
    </source>
</evidence>
<evidence type="ECO:0000256" key="5">
    <source>
        <dbReference type="ARBA" id="ARBA00022679"/>
    </source>
</evidence>
<dbReference type="GO" id="GO:0046872">
    <property type="term" value="F:metal ion binding"/>
    <property type="evidence" value="ECO:0007669"/>
    <property type="project" value="UniProtKB-KW"/>
</dbReference>
<protein>
    <submittedName>
        <fullName evidence="20">Diacylglycerol kinase</fullName>
    </submittedName>
</protein>
<keyword evidence="6 19" id="KW-0812">Transmembrane</keyword>
<keyword evidence="7 17" id="KW-0547">Nucleotide-binding</keyword>
<feature type="binding site" evidence="17">
    <location>
        <begin position="100"/>
        <end position="101"/>
    </location>
    <ligand>
        <name>ATP</name>
        <dbReference type="ChEBI" id="CHEBI:30616"/>
    </ligand>
</feature>
<comment type="cofactor">
    <cofactor evidence="18">
        <name>Mg(2+)</name>
        <dbReference type="ChEBI" id="CHEBI:18420"/>
    </cofactor>
    <text evidence="18">Mn(2+), Zn(2+), Cd(2+) and Co(2+) support activity to lesser extents.</text>
</comment>
<dbReference type="PANTHER" id="PTHR34299:SF1">
    <property type="entry name" value="DIACYLGLYCEROL KINASE"/>
    <property type="match status" value="1"/>
</dbReference>
<keyword evidence="5" id="KW-0808">Transferase</keyword>
<reference evidence="21" key="1">
    <citation type="submission" date="2017-09" db="EMBL/GenBank/DDBJ databases">
        <title>Depth-based differentiation of microbial function through sediment-hosted aquifers and enrichment of novel symbionts in the deep terrestrial subsurface.</title>
        <authorList>
            <person name="Probst A.J."/>
            <person name="Ladd B."/>
            <person name="Jarett J.K."/>
            <person name="Geller-Mcgrath D.E."/>
            <person name="Sieber C.M.K."/>
            <person name="Emerson J.B."/>
            <person name="Anantharaman K."/>
            <person name="Thomas B.C."/>
            <person name="Malmstrom R."/>
            <person name="Stieglmeier M."/>
            <person name="Klingl A."/>
            <person name="Woyke T."/>
            <person name="Ryan C.M."/>
            <person name="Banfield J.F."/>
        </authorList>
    </citation>
    <scope>NUCLEOTIDE SEQUENCE [LARGE SCALE GENOMIC DNA]</scope>
</reference>
<keyword evidence="9 17" id="KW-0067">ATP-binding</keyword>
<keyword evidence="14" id="KW-1208">Phospholipid metabolism</keyword>
<feature type="transmembrane region" description="Helical" evidence="19">
    <location>
        <begin position="29"/>
        <end position="48"/>
    </location>
</feature>
<name>A0A2H0X7P8_UNCKA</name>
<evidence type="ECO:0000256" key="7">
    <source>
        <dbReference type="ARBA" id="ARBA00022741"/>
    </source>
</evidence>
<evidence type="ECO:0000256" key="15">
    <source>
        <dbReference type="PIRSR" id="PIRSR600829-1"/>
    </source>
</evidence>
<dbReference type="InterPro" id="IPR033717">
    <property type="entry name" value="UDPK"/>
</dbReference>
<evidence type="ECO:0000256" key="11">
    <source>
        <dbReference type="ARBA" id="ARBA00023098"/>
    </source>
</evidence>
<keyword evidence="8 20" id="KW-0418">Kinase</keyword>
<evidence type="ECO:0000256" key="3">
    <source>
        <dbReference type="ARBA" id="ARBA00022475"/>
    </source>
</evidence>
<sequence length="130" mass="14351">MNTYIRRHTISFHNAKNGIKWAFRTQPNFVFHLAALTGVIVLSAYFKISAFEFLAVWLAAFMVLVSEALNTAIEAATDVTKFIRDKDKAEYLDYLIGVAKDVAAGAVLMSAVCAVVVGVVVFAPYLIKLF</sequence>
<dbReference type="Proteomes" id="UP000231414">
    <property type="component" value="Unassembled WGS sequence"/>
</dbReference>
<keyword evidence="3" id="KW-1003">Cell membrane</keyword>
<feature type="binding site" evidence="18">
    <location>
        <position position="74"/>
    </location>
    <ligand>
        <name>a divalent metal cation</name>
        <dbReference type="ChEBI" id="CHEBI:60240"/>
    </ligand>
</feature>
<dbReference type="Pfam" id="PF01219">
    <property type="entry name" value="DAGK_prokar"/>
    <property type="match status" value="1"/>
</dbReference>
<evidence type="ECO:0000256" key="10">
    <source>
        <dbReference type="ARBA" id="ARBA00022989"/>
    </source>
</evidence>